<name>A0AA37T600_9GAMM</name>
<dbReference type="Gene3D" id="3.90.79.10">
    <property type="entry name" value="Nucleoside Triphosphate Pyrophosphohydrolase"/>
    <property type="match status" value="1"/>
</dbReference>
<dbReference type="InterPro" id="IPR045121">
    <property type="entry name" value="CoAse"/>
</dbReference>
<comment type="caution">
    <text evidence="8">The sequence shown here is derived from an EMBL/GenBank/DDBJ whole genome shotgun (WGS) entry which is preliminary data.</text>
</comment>
<evidence type="ECO:0000256" key="3">
    <source>
        <dbReference type="ARBA" id="ARBA00022723"/>
    </source>
</evidence>
<evidence type="ECO:0000313" key="9">
    <source>
        <dbReference type="Proteomes" id="UP001156870"/>
    </source>
</evidence>
<dbReference type="Pfam" id="PF00293">
    <property type="entry name" value="NUDIX"/>
    <property type="match status" value="1"/>
</dbReference>
<dbReference type="Proteomes" id="UP001156870">
    <property type="component" value="Unassembled WGS sequence"/>
</dbReference>
<dbReference type="RefSeq" id="WP_232594654.1">
    <property type="nucleotide sequence ID" value="NZ_BSPD01000054.1"/>
</dbReference>
<keyword evidence="9" id="KW-1185">Reference proteome</keyword>
<comment type="cofactor">
    <cofactor evidence="2">
        <name>Mg(2+)</name>
        <dbReference type="ChEBI" id="CHEBI:18420"/>
    </cofactor>
</comment>
<keyword evidence="3" id="KW-0479">Metal-binding</keyword>
<comment type="cofactor">
    <cofactor evidence="1">
        <name>Mn(2+)</name>
        <dbReference type="ChEBI" id="CHEBI:29035"/>
    </cofactor>
</comment>
<evidence type="ECO:0000256" key="4">
    <source>
        <dbReference type="ARBA" id="ARBA00022801"/>
    </source>
</evidence>
<feature type="domain" description="Nudix hydrolase" evidence="7">
    <location>
        <begin position="22"/>
        <end position="155"/>
    </location>
</feature>
<dbReference type="GO" id="GO:0046872">
    <property type="term" value="F:metal ion binding"/>
    <property type="evidence" value="ECO:0007669"/>
    <property type="project" value="UniProtKB-KW"/>
</dbReference>
<evidence type="ECO:0000256" key="2">
    <source>
        <dbReference type="ARBA" id="ARBA00001946"/>
    </source>
</evidence>
<dbReference type="PANTHER" id="PTHR12992:SF11">
    <property type="entry name" value="MITOCHONDRIAL COENZYME A DIPHOSPHATASE NUDT8"/>
    <property type="match status" value="1"/>
</dbReference>
<organism evidence="8 9">
    <name type="scientific">Marinibactrum halimedae</name>
    <dbReference type="NCBI Taxonomy" id="1444977"/>
    <lineage>
        <taxon>Bacteria</taxon>
        <taxon>Pseudomonadati</taxon>
        <taxon>Pseudomonadota</taxon>
        <taxon>Gammaproteobacteria</taxon>
        <taxon>Cellvibrionales</taxon>
        <taxon>Cellvibrionaceae</taxon>
        <taxon>Marinibactrum</taxon>
    </lineage>
</organism>
<gene>
    <name evidence="8" type="ORF">GCM10007877_21770</name>
</gene>
<dbReference type="CDD" id="cd03426">
    <property type="entry name" value="NUDIX_CoAse_Nudt7"/>
    <property type="match status" value="1"/>
</dbReference>
<dbReference type="EMBL" id="BSPD01000054">
    <property type="protein sequence ID" value="GLS26461.1"/>
    <property type="molecule type" value="Genomic_DNA"/>
</dbReference>
<evidence type="ECO:0000259" key="7">
    <source>
        <dbReference type="PROSITE" id="PS51462"/>
    </source>
</evidence>
<evidence type="ECO:0000256" key="5">
    <source>
        <dbReference type="ARBA" id="ARBA00022842"/>
    </source>
</evidence>
<evidence type="ECO:0000256" key="1">
    <source>
        <dbReference type="ARBA" id="ARBA00001936"/>
    </source>
</evidence>
<proteinExistence type="predicted"/>
<dbReference type="AlphaFoldDB" id="A0AA37T600"/>
<evidence type="ECO:0000256" key="6">
    <source>
        <dbReference type="ARBA" id="ARBA00023211"/>
    </source>
</evidence>
<keyword evidence="5" id="KW-0460">Magnesium</keyword>
<sequence>MISFCQKSLIELPPHEDSFDGSGKAAVLIALMNLLSKPSIVLTQRAAHLNSHSGEVSFPGGKWEQGDGSLVSTALRESEEEIALPEQLVTPLGMLKTHYTRMGIAVQPVVGVVEHAVEMTPNLNELDAIFHVPVSFFAQESRLRTDIFYYQGKEYWAPAWEYNGYEIWGFTAKVIAHFMEVCFGKRVERHSSAPERVFR</sequence>
<dbReference type="SUPFAM" id="SSF55811">
    <property type="entry name" value="Nudix"/>
    <property type="match status" value="1"/>
</dbReference>
<keyword evidence="6" id="KW-0464">Manganese</keyword>
<dbReference type="InterPro" id="IPR015797">
    <property type="entry name" value="NUDIX_hydrolase-like_dom_sf"/>
</dbReference>
<dbReference type="PROSITE" id="PS51462">
    <property type="entry name" value="NUDIX"/>
    <property type="match status" value="1"/>
</dbReference>
<evidence type="ECO:0000313" key="8">
    <source>
        <dbReference type="EMBL" id="GLS26461.1"/>
    </source>
</evidence>
<dbReference type="PANTHER" id="PTHR12992">
    <property type="entry name" value="NUDIX HYDROLASE"/>
    <property type="match status" value="1"/>
</dbReference>
<accession>A0AA37T600</accession>
<keyword evidence="4" id="KW-0378">Hydrolase</keyword>
<dbReference type="InterPro" id="IPR000086">
    <property type="entry name" value="NUDIX_hydrolase_dom"/>
</dbReference>
<dbReference type="GO" id="GO:0010945">
    <property type="term" value="F:coenzyme A diphosphatase activity"/>
    <property type="evidence" value="ECO:0007669"/>
    <property type="project" value="InterPro"/>
</dbReference>
<reference evidence="8 9" key="1">
    <citation type="journal article" date="2014" name="Int. J. Syst. Evol. Microbiol.">
        <title>Complete genome sequence of Corynebacterium casei LMG S-19264T (=DSM 44701T), isolated from a smear-ripened cheese.</title>
        <authorList>
            <consortium name="US DOE Joint Genome Institute (JGI-PGF)"/>
            <person name="Walter F."/>
            <person name="Albersmeier A."/>
            <person name="Kalinowski J."/>
            <person name="Ruckert C."/>
        </authorList>
    </citation>
    <scope>NUCLEOTIDE SEQUENCE [LARGE SCALE GENOMIC DNA]</scope>
    <source>
        <strain evidence="8 9">NBRC 110095</strain>
    </source>
</reference>
<protein>
    <submittedName>
        <fullName evidence="8">Coenzyme A pyrophosphatase</fullName>
    </submittedName>
</protein>